<sequence length="150" mass="16262">MGHLTRAWLGDPKTALGSVIAIGFPWIQGTNMLIFLAGFLAIDESIWDSVLLEGVKPLRRLLSIDIPLILGQLKLNIILTIIQLMQDFVGVMILTDGGPGTATMVPGLLLYKNAFAYAKMGYANAIGVVMFIFILSLSILNSKIGKESNQ</sequence>
<evidence type="ECO:0000259" key="8">
    <source>
        <dbReference type="PROSITE" id="PS50928"/>
    </source>
</evidence>
<dbReference type="AlphaFoldDB" id="A0A645BXF0"/>
<dbReference type="PROSITE" id="PS50928">
    <property type="entry name" value="ABC_TM1"/>
    <property type="match status" value="1"/>
</dbReference>
<evidence type="ECO:0000256" key="4">
    <source>
        <dbReference type="ARBA" id="ARBA00022692"/>
    </source>
</evidence>
<proteinExistence type="predicted"/>
<dbReference type="InterPro" id="IPR051393">
    <property type="entry name" value="ABC_transporter_permease"/>
</dbReference>
<keyword evidence="4 7" id="KW-0812">Transmembrane</keyword>
<dbReference type="EMBL" id="VSSQ01022800">
    <property type="protein sequence ID" value="MPM69331.1"/>
    <property type="molecule type" value="Genomic_DNA"/>
</dbReference>
<gene>
    <name evidence="9" type="primary">lacF_55</name>
    <name evidence="9" type="ORF">SDC9_116276</name>
</gene>
<keyword evidence="3" id="KW-1003">Cell membrane</keyword>
<dbReference type="SUPFAM" id="SSF161098">
    <property type="entry name" value="MetI-like"/>
    <property type="match status" value="1"/>
</dbReference>
<feature type="transmembrane region" description="Helical" evidence="7">
    <location>
        <begin position="122"/>
        <end position="140"/>
    </location>
</feature>
<feature type="transmembrane region" description="Helical" evidence="7">
    <location>
        <begin position="88"/>
        <end position="110"/>
    </location>
</feature>
<dbReference type="InterPro" id="IPR000515">
    <property type="entry name" value="MetI-like"/>
</dbReference>
<comment type="subcellular location">
    <subcellularLocation>
        <location evidence="1">Cell membrane</location>
        <topology evidence="1">Multi-pass membrane protein</topology>
    </subcellularLocation>
</comment>
<keyword evidence="6 7" id="KW-0472">Membrane</keyword>
<organism evidence="9">
    <name type="scientific">bioreactor metagenome</name>
    <dbReference type="NCBI Taxonomy" id="1076179"/>
    <lineage>
        <taxon>unclassified sequences</taxon>
        <taxon>metagenomes</taxon>
        <taxon>ecological metagenomes</taxon>
    </lineage>
</organism>
<evidence type="ECO:0000256" key="1">
    <source>
        <dbReference type="ARBA" id="ARBA00004651"/>
    </source>
</evidence>
<dbReference type="Pfam" id="PF00528">
    <property type="entry name" value="BPD_transp_1"/>
    <property type="match status" value="1"/>
</dbReference>
<dbReference type="Gene3D" id="1.10.3720.10">
    <property type="entry name" value="MetI-like"/>
    <property type="match status" value="1"/>
</dbReference>
<accession>A0A645BXF0</accession>
<reference evidence="9" key="1">
    <citation type="submission" date="2019-08" db="EMBL/GenBank/DDBJ databases">
        <authorList>
            <person name="Kucharzyk K."/>
            <person name="Murdoch R.W."/>
            <person name="Higgins S."/>
            <person name="Loffler F."/>
        </authorList>
    </citation>
    <scope>NUCLEOTIDE SEQUENCE</scope>
</reference>
<feature type="domain" description="ABC transmembrane type-1" evidence="8">
    <location>
        <begin position="1"/>
        <end position="141"/>
    </location>
</feature>
<dbReference type="GO" id="GO:0005886">
    <property type="term" value="C:plasma membrane"/>
    <property type="evidence" value="ECO:0007669"/>
    <property type="project" value="UniProtKB-SubCell"/>
</dbReference>
<evidence type="ECO:0000313" key="9">
    <source>
        <dbReference type="EMBL" id="MPM69331.1"/>
    </source>
</evidence>
<evidence type="ECO:0000256" key="3">
    <source>
        <dbReference type="ARBA" id="ARBA00022475"/>
    </source>
</evidence>
<keyword evidence="2" id="KW-0813">Transport</keyword>
<evidence type="ECO:0000256" key="7">
    <source>
        <dbReference type="SAM" id="Phobius"/>
    </source>
</evidence>
<evidence type="ECO:0000256" key="6">
    <source>
        <dbReference type="ARBA" id="ARBA00023136"/>
    </source>
</evidence>
<dbReference type="GO" id="GO:0055085">
    <property type="term" value="P:transmembrane transport"/>
    <property type="evidence" value="ECO:0007669"/>
    <property type="project" value="InterPro"/>
</dbReference>
<comment type="caution">
    <text evidence="9">The sequence shown here is derived from an EMBL/GenBank/DDBJ whole genome shotgun (WGS) entry which is preliminary data.</text>
</comment>
<keyword evidence="5 7" id="KW-1133">Transmembrane helix</keyword>
<evidence type="ECO:0000256" key="5">
    <source>
        <dbReference type="ARBA" id="ARBA00022989"/>
    </source>
</evidence>
<protein>
    <submittedName>
        <fullName evidence="9">Lactose transport system permease protein LacF</fullName>
    </submittedName>
</protein>
<name>A0A645BXF0_9ZZZZ</name>
<dbReference type="InterPro" id="IPR035906">
    <property type="entry name" value="MetI-like_sf"/>
</dbReference>
<dbReference type="PANTHER" id="PTHR30193:SF37">
    <property type="entry name" value="INNER MEMBRANE ABC TRANSPORTER PERMEASE PROTEIN YCJO"/>
    <property type="match status" value="1"/>
</dbReference>
<feature type="transmembrane region" description="Helical" evidence="7">
    <location>
        <begin position="20"/>
        <end position="42"/>
    </location>
</feature>
<evidence type="ECO:0000256" key="2">
    <source>
        <dbReference type="ARBA" id="ARBA00022448"/>
    </source>
</evidence>
<dbReference type="PANTHER" id="PTHR30193">
    <property type="entry name" value="ABC TRANSPORTER PERMEASE PROTEIN"/>
    <property type="match status" value="1"/>
</dbReference>